<dbReference type="AlphaFoldDB" id="A0A9J6EDE8"/>
<evidence type="ECO:0008006" key="4">
    <source>
        <dbReference type="Google" id="ProtNLM"/>
    </source>
</evidence>
<evidence type="ECO:0000313" key="3">
    <source>
        <dbReference type="Proteomes" id="UP000821866"/>
    </source>
</evidence>
<name>A0A9J6EDE8_RHIMP</name>
<dbReference type="GO" id="GO:0045087">
    <property type="term" value="P:innate immune response"/>
    <property type="evidence" value="ECO:0007669"/>
    <property type="project" value="TreeGrafter"/>
</dbReference>
<protein>
    <recommendedName>
        <fullName evidence="4">Nerve growth factor-related domain-containing protein</fullName>
    </recommendedName>
</protein>
<dbReference type="InterPro" id="IPR029034">
    <property type="entry name" value="Cystine-knot_cytokine"/>
</dbReference>
<feature type="compositionally biased region" description="Low complexity" evidence="1">
    <location>
        <begin position="1"/>
        <end position="12"/>
    </location>
</feature>
<evidence type="ECO:0000256" key="1">
    <source>
        <dbReference type="SAM" id="MobiDB-lite"/>
    </source>
</evidence>
<dbReference type="PROSITE" id="PS50270">
    <property type="entry name" value="NGF_2"/>
    <property type="match status" value="1"/>
</dbReference>
<dbReference type="GO" id="GO:0008083">
    <property type="term" value="F:growth factor activity"/>
    <property type="evidence" value="ECO:0007669"/>
    <property type="project" value="TreeGrafter"/>
</dbReference>
<sequence length="358" mass="40423">MAKAAHAENAATKRGKKRRREGTAGNQEWNAARKRALRSNAENEKCHTRASSGSADASLQREFPLIESRTSIHVKFVITCGHTKEGRPTFAMFNLVAVKIKPSAARIFKMKDNEKKLPRGGLTISAAPSKEDVGKSYEDSRLKLIVKAFADELVRELSSALDKSHVELIKEKLGKLPDHIQEHPAIGQKHLWVGKGKPPASKDAERKERHALANRRKMPVHKRDGALVLPSEEICQTTTQWEQLNRTQDYDGNEVEIVQDEIQQYVFSYRCATAQNPCTAISVLYDSECTERKGWMYLYYRPLEGEERVAKWGYVSVNHHCVCKVTPKVPAKSLPGKCNHLQLAPRAAAKEHRFWPLL</sequence>
<dbReference type="EMBL" id="JABSTU010000005">
    <property type="protein sequence ID" value="KAH8032048.1"/>
    <property type="molecule type" value="Genomic_DNA"/>
</dbReference>
<dbReference type="GO" id="GO:0005121">
    <property type="term" value="F:Toll binding"/>
    <property type="evidence" value="ECO:0007669"/>
    <property type="project" value="TreeGrafter"/>
</dbReference>
<dbReference type="SUPFAM" id="SSF57501">
    <property type="entry name" value="Cystine-knot cytokines"/>
    <property type="match status" value="1"/>
</dbReference>
<gene>
    <name evidence="2" type="ORF">HPB51_022796</name>
</gene>
<dbReference type="GO" id="GO:0005576">
    <property type="term" value="C:extracellular region"/>
    <property type="evidence" value="ECO:0007669"/>
    <property type="project" value="TreeGrafter"/>
</dbReference>
<dbReference type="PANTHER" id="PTHR23199:SF17">
    <property type="entry name" value="NERVE GROWTH FACTOR-RELATED DOMAIN-CONTAINING PROTEIN"/>
    <property type="match status" value="1"/>
</dbReference>
<accession>A0A9J6EDE8</accession>
<keyword evidence="3" id="KW-1185">Reference proteome</keyword>
<dbReference type="Proteomes" id="UP000821866">
    <property type="component" value="Chromosome 3"/>
</dbReference>
<evidence type="ECO:0000313" key="2">
    <source>
        <dbReference type="EMBL" id="KAH8032048.1"/>
    </source>
</evidence>
<dbReference type="PANTHER" id="PTHR23199">
    <property type="entry name" value="NEUROTROPHIN 1-RELATED"/>
    <property type="match status" value="1"/>
</dbReference>
<proteinExistence type="predicted"/>
<dbReference type="VEuPathDB" id="VectorBase:LOC119164404"/>
<comment type="caution">
    <text evidence="2">The sequence shown here is derived from an EMBL/GenBank/DDBJ whole genome shotgun (WGS) entry which is preliminary data.</text>
</comment>
<dbReference type="InterPro" id="IPR052444">
    <property type="entry name" value="Spz/Toll_ligand-like"/>
</dbReference>
<feature type="region of interest" description="Disordered" evidence="1">
    <location>
        <begin position="1"/>
        <end position="54"/>
    </location>
</feature>
<dbReference type="Gene3D" id="2.10.90.10">
    <property type="entry name" value="Cystine-knot cytokines"/>
    <property type="match status" value="1"/>
</dbReference>
<dbReference type="GO" id="GO:0021556">
    <property type="term" value="P:central nervous system formation"/>
    <property type="evidence" value="ECO:0007669"/>
    <property type="project" value="TreeGrafter"/>
</dbReference>
<reference evidence="2" key="2">
    <citation type="submission" date="2021-09" db="EMBL/GenBank/DDBJ databases">
        <authorList>
            <person name="Jia N."/>
            <person name="Wang J."/>
            <person name="Shi W."/>
            <person name="Du L."/>
            <person name="Sun Y."/>
            <person name="Zhan W."/>
            <person name="Jiang J."/>
            <person name="Wang Q."/>
            <person name="Zhang B."/>
            <person name="Ji P."/>
            <person name="Sakyi L.B."/>
            <person name="Cui X."/>
            <person name="Yuan T."/>
            <person name="Jiang B."/>
            <person name="Yang W."/>
            <person name="Lam T.T.-Y."/>
            <person name="Chang Q."/>
            <person name="Ding S."/>
            <person name="Wang X."/>
            <person name="Zhu J."/>
            <person name="Ruan X."/>
            <person name="Zhao L."/>
            <person name="Wei J."/>
            <person name="Que T."/>
            <person name="Du C."/>
            <person name="Cheng J."/>
            <person name="Dai P."/>
            <person name="Han X."/>
            <person name="Huang E."/>
            <person name="Gao Y."/>
            <person name="Liu J."/>
            <person name="Shao H."/>
            <person name="Ye R."/>
            <person name="Li L."/>
            <person name="Wei W."/>
            <person name="Wang X."/>
            <person name="Wang C."/>
            <person name="Huo Q."/>
            <person name="Li W."/>
            <person name="Guo W."/>
            <person name="Chen H."/>
            <person name="Chen S."/>
            <person name="Zhou L."/>
            <person name="Zhou L."/>
            <person name="Ni X."/>
            <person name="Tian J."/>
            <person name="Zhou Y."/>
            <person name="Sheng Y."/>
            <person name="Liu T."/>
            <person name="Pan Y."/>
            <person name="Xia L."/>
            <person name="Li J."/>
            <person name="Zhao F."/>
            <person name="Cao W."/>
        </authorList>
    </citation>
    <scope>NUCLEOTIDE SEQUENCE</scope>
    <source>
        <strain evidence="2">Rmic-2018</strain>
        <tissue evidence="2">Larvae</tissue>
    </source>
</reference>
<reference evidence="2" key="1">
    <citation type="journal article" date="2020" name="Cell">
        <title>Large-Scale Comparative Analyses of Tick Genomes Elucidate Their Genetic Diversity and Vector Capacities.</title>
        <authorList>
            <consortium name="Tick Genome and Microbiome Consortium (TIGMIC)"/>
            <person name="Jia N."/>
            <person name="Wang J."/>
            <person name="Shi W."/>
            <person name="Du L."/>
            <person name="Sun Y."/>
            <person name="Zhan W."/>
            <person name="Jiang J.F."/>
            <person name="Wang Q."/>
            <person name="Zhang B."/>
            <person name="Ji P."/>
            <person name="Bell-Sakyi L."/>
            <person name="Cui X.M."/>
            <person name="Yuan T.T."/>
            <person name="Jiang B.G."/>
            <person name="Yang W.F."/>
            <person name="Lam T.T."/>
            <person name="Chang Q.C."/>
            <person name="Ding S.J."/>
            <person name="Wang X.J."/>
            <person name="Zhu J.G."/>
            <person name="Ruan X.D."/>
            <person name="Zhao L."/>
            <person name="Wei J.T."/>
            <person name="Ye R.Z."/>
            <person name="Que T.C."/>
            <person name="Du C.H."/>
            <person name="Zhou Y.H."/>
            <person name="Cheng J.X."/>
            <person name="Dai P.F."/>
            <person name="Guo W.B."/>
            <person name="Han X.H."/>
            <person name="Huang E.J."/>
            <person name="Li L.F."/>
            <person name="Wei W."/>
            <person name="Gao Y.C."/>
            <person name="Liu J.Z."/>
            <person name="Shao H.Z."/>
            <person name="Wang X."/>
            <person name="Wang C.C."/>
            <person name="Yang T.C."/>
            <person name="Huo Q.B."/>
            <person name="Li W."/>
            <person name="Chen H.Y."/>
            <person name="Chen S.E."/>
            <person name="Zhou L.G."/>
            <person name="Ni X.B."/>
            <person name="Tian J.H."/>
            <person name="Sheng Y."/>
            <person name="Liu T."/>
            <person name="Pan Y.S."/>
            <person name="Xia L.Y."/>
            <person name="Li J."/>
            <person name="Zhao F."/>
            <person name="Cao W.C."/>
        </authorList>
    </citation>
    <scope>NUCLEOTIDE SEQUENCE</scope>
    <source>
        <strain evidence="2">Rmic-2018</strain>
    </source>
</reference>
<organism evidence="2 3">
    <name type="scientific">Rhipicephalus microplus</name>
    <name type="common">Cattle tick</name>
    <name type="synonym">Boophilus microplus</name>
    <dbReference type="NCBI Taxonomy" id="6941"/>
    <lineage>
        <taxon>Eukaryota</taxon>
        <taxon>Metazoa</taxon>
        <taxon>Ecdysozoa</taxon>
        <taxon>Arthropoda</taxon>
        <taxon>Chelicerata</taxon>
        <taxon>Arachnida</taxon>
        <taxon>Acari</taxon>
        <taxon>Parasitiformes</taxon>
        <taxon>Ixodida</taxon>
        <taxon>Ixodoidea</taxon>
        <taxon>Ixodidae</taxon>
        <taxon>Rhipicephalinae</taxon>
        <taxon>Rhipicephalus</taxon>
        <taxon>Boophilus</taxon>
    </lineage>
</organism>